<dbReference type="Gene3D" id="2.60.40.1090">
    <property type="entry name" value="Fimbrial-type adhesion domain"/>
    <property type="match status" value="1"/>
</dbReference>
<evidence type="ECO:0000313" key="3">
    <source>
        <dbReference type="EMBL" id="OZS73030.1"/>
    </source>
</evidence>
<dbReference type="KEGG" id="prg:RB151_P104534"/>
<dbReference type="InterPro" id="IPR000259">
    <property type="entry name" value="Adhesion_dom_fimbrial"/>
</dbReference>
<dbReference type="RefSeq" id="WP_071548896.1">
    <property type="nucleotide sequence ID" value="NZ_CP017672.1"/>
</dbReference>
<accession>A0A219X553</accession>
<dbReference type="PANTHER" id="PTHR33420:SF26">
    <property type="entry name" value="FIMBRIAL SUBUNIT"/>
    <property type="match status" value="1"/>
</dbReference>
<dbReference type="GO" id="GO:0009289">
    <property type="term" value="C:pilus"/>
    <property type="evidence" value="ECO:0007669"/>
    <property type="project" value="InterPro"/>
</dbReference>
<reference evidence="3 4" key="1">
    <citation type="submission" date="2017-07" db="EMBL/GenBank/DDBJ databases">
        <title>blaIMP-27 on transferable plasmids in Proteus mirabilis and Providencia rettgeri.</title>
        <authorList>
            <person name="Potter R."/>
        </authorList>
    </citation>
    <scope>NUCLEOTIDE SEQUENCE [LARGE SCALE GENOMIC DNA]</scope>
    <source>
        <strain evidence="3 4">PR1</strain>
    </source>
</reference>
<evidence type="ECO:0000259" key="2">
    <source>
        <dbReference type="Pfam" id="PF00419"/>
    </source>
</evidence>
<feature type="domain" description="Fimbrial-type adhesion" evidence="2">
    <location>
        <begin position="30"/>
        <end position="185"/>
    </location>
</feature>
<dbReference type="SUPFAM" id="SSF49401">
    <property type="entry name" value="Bacterial adhesins"/>
    <property type="match status" value="1"/>
</dbReference>
<name>A0A219X553_PRORE</name>
<dbReference type="InterPro" id="IPR008966">
    <property type="entry name" value="Adhesion_dom_sf"/>
</dbReference>
<dbReference type="InterPro" id="IPR050263">
    <property type="entry name" value="Bact_Fimbrial_Adh_Pro"/>
</dbReference>
<evidence type="ECO:0000256" key="1">
    <source>
        <dbReference type="SAM" id="SignalP"/>
    </source>
</evidence>
<protein>
    <submittedName>
        <fullName evidence="3">Fimbrial protein</fullName>
    </submittedName>
</protein>
<dbReference type="Proteomes" id="UP000216001">
    <property type="component" value="Unassembled WGS sequence"/>
</dbReference>
<proteinExistence type="predicted"/>
<comment type="caution">
    <text evidence="3">The sequence shown here is derived from an EMBL/GenBank/DDBJ whole genome shotgun (WGS) entry which is preliminary data.</text>
</comment>
<organism evidence="3 4">
    <name type="scientific">Providencia rettgeri</name>
    <dbReference type="NCBI Taxonomy" id="587"/>
    <lineage>
        <taxon>Bacteria</taxon>
        <taxon>Pseudomonadati</taxon>
        <taxon>Pseudomonadota</taxon>
        <taxon>Gammaproteobacteria</taxon>
        <taxon>Enterobacterales</taxon>
        <taxon>Morganellaceae</taxon>
        <taxon>Providencia</taxon>
    </lineage>
</organism>
<sequence>MKKVILATLICGAAMSSSVFAADAGKGKVTFTGSIITAPCSIAPGDESQEVPLGQISNVTLENGGMSSAQPFNIRLEGCNLNATYTEKDAQGNDIEKTYNNTVNVSFYGTEWNDTGLISITGTGAGAGVKLMNDSGDTIKINSSTTQNFVTGNNTLSFQAGLQGVKGTAVTPGVFTAATNFVLTYN</sequence>
<gene>
    <name evidence="3" type="ORF">CHI95_18725</name>
</gene>
<evidence type="ECO:0000313" key="4">
    <source>
        <dbReference type="Proteomes" id="UP000216001"/>
    </source>
</evidence>
<dbReference type="Pfam" id="PF00419">
    <property type="entry name" value="Fimbrial"/>
    <property type="match status" value="1"/>
</dbReference>
<dbReference type="InterPro" id="IPR036937">
    <property type="entry name" value="Adhesion_dom_fimbrial_sf"/>
</dbReference>
<feature type="chain" id="PRO_5011260671" evidence="1">
    <location>
        <begin position="22"/>
        <end position="186"/>
    </location>
</feature>
<dbReference type="PANTHER" id="PTHR33420">
    <property type="entry name" value="FIMBRIAL SUBUNIT ELFA-RELATED"/>
    <property type="match status" value="1"/>
</dbReference>
<dbReference type="GO" id="GO:0043709">
    <property type="term" value="P:cell adhesion involved in single-species biofilm formation"/>
    <property type="evidence" value="ECO:0007669"/>
    <property type="project" value="TreeGrafter"/>
</dbReference>
<dbReference type="EMBL" id="NOWC01000027">
    <property type="protein sequence ID" value="OZS73030.1"/>
    <property type="molecule type" value="Genomic_DNA"/>
</dbReference>
<dbReference type="AlphaFoldDB" id="A0A219X553"/>
<keyword evidence="1" id="KW-0732">Signal</keyword>
<feature type="signal peptide" evidence="1">
    <location>
        <begin position="1"/>
        <end position="21"/>
    </location>
</feature>